<comment type="cofactor">
    <cofactor evidence="1">
        <name>a divalent metal cation</name>
        <dbReference type="ChEBI" id="CHEBI:60240"/>
    </cofactor>
</comment>
<evidence type="ECO:0000259" key="8">
    <source>
        <dbReference type="Pfam" id="PF13359"/>
    </source>
</evidence>
<reference evidence="9 10" key="1">
    <citation type="submission" date="2023-11" db="EMBL/GenBank/DDBJ databases">
        <authorList>
            <person name="Hedman E."/>
            <person name="Englund M."/>
            <person name="Stromberg M."/>
            <person name="Nyberg Akerstrom W."/>
            <person name="Nylinder S."/>
            <person name="Jareborg N."/>
            <person name="Kallberg Y."/>
            <person name="Kronander E."/>
        </authorList>
    </citation>
    <scope>NUCLEOTIDE SEQUENCE [LARGE SCALE GENOMIC DNA]</scope>
</reference>
<evidence type="ECO:0000256" key="4">
    <source>
        <dbReference type="ARBA" id="ARBA00022722"/>
    </source>
</evidence>
<evidence type="ECO:0000256" key="6">
    <source>
        <dbReference type="ARBA" id="ARBA00022801"/>
    </source>
</evidence>
<protein>
    <recommendedName>
        <fullName evidence="8">DDE Tnp4 domain-containing protein</fullName>
    </recommendedName>
</protein>
<dbReference type="GO" id="GO:0004518">
    <property type="term" value="F:nuclease activity"/>
    <property type="evidence" value="ECO:0007669"/>
    <property type="project" value="UniProtKB-KW"/>
</dbReference>
<sequence>MWIRPYLSRRDTLDSVDKELMLDKYLFKNFTKMSKSYFEFLVNRIGPNIQRQDTNMRNAIPVTTRLAITLRYLATGDSFKSLMYLFRMTAYSISTIVPEVCEALIEGLKEYIKMPSQATEWKRVAKNFEDRWNFPHCLGAMDGKHIRTICPPNSGTQYFNYKQFFSVVLFAVTDARYNFLYVHAEVQGRISDVGVFSHTAFGQALLNQNRDIPHCEPLPGREVSTPYVFLADDAFPLTENICKPYTVDLNIGSPKRVCNYRISRARRIVENSFGILASIFRILHTTINVEMKDVQNIVMACAYLHNFLRRNTRAQALYSPPGTFDREDIDLGTVIPGSWQADGERLTDLRVLGRNSTMRAKAIRDEFMHYFMTERGRVAWQD</sequence>
<keyword evidence="10" id="KW-1185">Reference proteome</keyword>
<evidence type="ECO:0000256" key="7">
    <source>
        <dbReference type="ARBA" id="ARBA00023242"/>
    </source>
</evidence>
<keyword evidence="4" id="KW-0540">Nuclease</keyword>
<accession>A0AAV1M158</accession>
<dbReference type="GO" id="GO:0005634">
    <property type="term" value="C:nucleus"/>
    <property type="evidence" value="ECO:0007669"/>
    <property type="project" value="UniProtKB-SubCell"/>
</dbReference>
<evidence type="ECO:0000256" key="5">
    <source>
        <dbReference type="ARBA" id="ARBA00022723"/>
    </source>
</evidence>
<dbReference type="PANTHER" id="PTHR22930">
    <property type="match status" value="1"/>
</dbReference>
<dbReference type="Proteomes" id="UP001314205">
    <property type="component" value="Unassembled WGS sequence"/>
</dbReference>
<evidence type="ECO:0000256" key="1">
    <source>
        <dbReference type="ARBA" id="ARBA00001968"/>
    </source>
</evidence>
<name>A0AAV1M158_9NEOP</name>
<evidence type="ECO:0000256" key="2">
    <source>
        <dbReference type="ARBA" id="ARBA00004123"/>
    </source>
</evidence>
<keyword evidence="5" id="KW-0479">Metal-binding</keyword>
<gene>
    <name evidence="9" type="ORF">PARMNEM_LOCUS19707</name>
</gene>
<evidence type="ECO:0000313" key="9">
    <source>
        <dbReference type="EMBL" id="CAK1601023.1"/>
    </source>
</evidence>
<dbReference type="InterPro" id="IPR045249">
    <property type="entry name" value="HARBI1-like"/>
</dbReference>
<dbReference type="GO" id="GO:0046872">
    <property type="term" value="F:metal ion binding"/>
    <property type="evidence" value="ECO:0007669"/>
    <property type="project" value="UniProtKB-KW"/>
</dbReference>
<dbReference type="InterPro" id="IPR027806">
    <property type="entry name" value="HARBI1_dom"/>
</dbReference>
<comment type="caution">
    <text evidence="9">The sequence shown here is derived from an EMBL/GenBank/DDBJ whole genome shotgun (WGS) entry which is preliminary data.</text>
</comment>
<keyword evidence="7" id="KW-0539">Nucleus</keyword>
<comment type="similarity">
    <text evidence="3">Belongs to the HARBI1 family.</text>
</comment>
<organism evidence="9 10">
    <name type="scientific">Parnassius mnemosyne</name>
    <name type="common">clouded apollo</name>
    <dbReference type="NCBI Taxonomy" id="213953"/>
    <lineage>
        <taxon>Eukaryota</taxon>
        <taxon>Metazoa</taxon>
        <taxon>Ecdysozoa</taxon>
        <taxon>Arthropoda</taxon>
        <taxon>Hexapoda</taxon>
        <taxon>Insecta</taxon>
        <taxon>Pterygota</taxon>
        <taxon>Neoptera</taxon>
        <taxon>Endopterygota</taxon>
        <taxon>Lepidoptera</taxon>
        <taxon>Glossata</taxon>
        <taxon>Ditrysia</taxon>
        <taxon>Papilionoidea</taxon>
        <taxon>Papilionidae</taxon>
        <taxon>Parnassiinae</taxon>
        <taxon>Parnassini</taxon>
        <taxon>Parnassius</taxon>
        <taxon>Driopa</taxon>
    </lineage>
</organism>
<proteinExistence type="inferred from homology"/>
<comment type="subcellular location">
    <subcellularLocation>
        <location evidence="2">Nucleus</location>
    </subcellularLocation>
</comment>
<evidence type="ECO:0000313" key="10">
    <source>
        <dbReference type="Proteomes" id="UP001314205"/>
    </source>
</evidence>
<dbReference type="AlphaFoldDB" id="A0AAV1M158"/>
<dbReference type="Pfam" id="PF13359">
    <property type="entry name" value="DDE_Tnp_4"/>
    <property type="match status" value="1"/>
</dbReference>
<dbReference type="EMBL" id="CAVLGL010000126">
    <property type="protein sequence ID" value="CAK1601023.1"/>
    <property type="molecule type" value="Genomic_DNA"/>
</dbReference>
<dbReference type="PANTHER" id="PTHR22930:SF269">
    <property type="entry name" value="NUCLEASE HARBI1-LIKE PROTEIN"/>
    <property type="match status" value="1"/>
</dbReference>
<dbReference type="GO" id="GO:0016787">
    <property type="term" value="F:hydrolase activity"/>
    <property type="evidence" value="ECO:0007669"/>
    <property type="project" value="UniProtKB-KW"/>
</dbReference>
<evidence type="ECO:0000256" key="3">
    <source>
        <dbReference type="ARBA" id="ARBA00006958"/>
    </source>
</evidence>
<feature type="domain" description="DDE Tnp4" evidence="8">
    <location>
        <begin position="141"/>
        <end position="306"/>
    </location>
</feature>
<keyword evidence="6" id="KW-0378">Hydrolase</keyword>